<proteinExistence type="predicted"/>
<sequence length="225" mass="26443">MLRENWLIVGISGATCSGKTTVAKNIQSLFLDCVVIHQDDYFHDTSSEKHTKIPELNHINFEILSSVDMDAMKNRIQSVLRSDNSLHDLEERRTYLEEKFKEISRSSEIVPMNECLLNKMRNLKRIPNILILDGFLMFNDDELHELCDLRFYFTIGKAECWERRRVRTYDPPDVPGYFDKYVWPHYLIHYEEVLKKAGDIKYIDGGDSIENNFKSVLHKLLTHLS</sequence>
<dbReference type="InterPro" id="IPR027417">
    <property type="entry name" value="P-loop_NTPase"/>
</dbReference>
<dbReference type="SUPFAM" id="SSF52540">
    <property type="entry name" value="P-loop containing nucleoside triphosphate hydrolases"/>
    <property type="match status" value="1"/>
</dbReference>
<protein>
    <recommendedName>
        <fullName evidence="1">Phosphoribulokinase/uridine kinase domain-containing protein</fullName>
    </recommendedName>
</protein>
<name>A0AAW2I343_9NEOP</name>
<dbReference type="Pfam" id="PF00485">
    <property type="entry name" value="PRK"/>
    <property type="match status" value="1"/>
</dbReference>
<evidence type="ECO:0000313" key="2">
    <source>
        <dbReference type="EMBL" id="KAL0276452.1"/>
    </source>
</evidence>
<dbReference type="PRINTS" id="PR00988">
    <property type="entry name" value="URIDINKINASE"/>
</dbReference>
<evidence type="ECO:0000259" key="1">
    <source>
        <dbReference type="Pfam" id="PF00485"/>
    </source>
</evidence>
<gene>
    <name evidence="2" type="ORF">PYX00_004021</name>
</gene>
<dbReference type="Gene3D" id="3.40.50.300">
    <property type="entry name" value="P-loop containing nucleotide triphosphate hydrolases"/>
    <property type="match status" value="1"/>
</dbReference>
<feature type="domain" description="Phosphoribulokinase/uridine kinase" evidence="1">
    <location>
        <begin position="8"/>
        <end position="167"/>
    </location>
</feature>
<dbReference type="GO" id="GO:0005524">
    <property type="term" value="F:ATP binding"/>
    <property type="evidence" value="ECO:0007669"/>
    <property type="project" value="InterPro"/>
</dbReference>
<dbReference type="InterPro" id="IPR006083">
    <property type="entry name" value="PRK/URK"/>
</dbReference>
<organism evidence="2">
    <name type="scientific">Menopon gallinae</name>
    <name type="common">poultry shaft louse</name>
    <dbReference type="NCBI Taxonomy" id="328185"/>
    <lineage>
        <taxon>Eukaryota</taxon>
        <taxon>Metazoa</taxon>
        <taxon>Ecdysozoa</taxon>
        <taxon>Arthropoda</taxon>
        <taxon>Hexapoda</taxon>
        <taxon>Insecta</taxon>
        <taxon>Pterygota</taxon>
        <taxon>Neoptera</taxon>
        <taxon>Paraneoptera</taxon>
        <taxon>Psocodea</taxon>
        <taxon>Troctomorpha</taxon>
        <taxon>Phthiraptera</taxon>
        <taxon>Amblycera</taxon>
        <taxon>Menoponidae</taxon>
        <taxon>Menopon</taxon>
    </lineage>
</organism>
<dbReference type="PANTHER" id="PTHR10285">
    <property type="entry name" value="URIDINE KINASE"/>
    <property type="match status" value="1"/>
</dbReference>
<dbReference type="AlphaFoldDB" id="A0AAW2I343"/>
<dbReference type="EMBL" id="JARGDH010000002">
    <property type="protein sequence ID" value="KAL0276452.1"/>
    <property type="molecule type" value="Genomic_DNA"/>
</dbReference>
<comment type="caution">
    <text evidence="2">The sequence shown here is derived from an EMBL/GenBank/DDBJ whole genome shotgun (WGS) entry which is preliminary data.</text>
</comment>
<dbReference type="GO" id="GO:0016301">
    <property type="term" value="F:kinase activity"/>
    <property type="evidence" value="ECO:0007669"/>
    <property type="project" value="InterPro"/>
</dbReference>
<accession>A0AAW2I343</accession>
<reference evidence="2" key="1">
    <citation type="journal article" date="2024" name="Gigascience">
        <title>Chromosome-level genome of the poultry shaft louse Menopon gallinae provides insight into the host-switching and adaptive evolution of parasitic lice.</title>
        <authorList>
            <person name="Xu Y."/>
            <person name="Ma L."/>
            <person name="Liu S."/>
            <person name="Liang Y."/>
            <person name="Liu Q."/>
            <person name="He Z."/>
            <person name="Tian L."/>
            <person name="Duan Y."/>
            <person name="Cai W."/>
            <person name="Li H."/>
            <person name="Song F."/>
        </authorList>
    </citation>
    <scope>NUCLEOTIDE SEQUENCE</scope>
    <source>
        <strain evidence="2">Cailab_2023a</strain>
    </source>
</reference>